<evidence type="ECO:0000313" key="3">
    <source>
        <dbReference type="EMBL" id="MBE5040833.1"/>
    </source>
</evidence>
<organism evidence="3 4">
    <name type="scientific">Ructibacterium gallinarum</name>
    <dbReference type="NCBI Taxonomy" id="2779355"/>
    <lineage>
        <taxon>Bacteria</taxon>
        <taxon>Bacillati</taxon>
        <taxon>Bacillota</taxon>
        <taxon>Clostridia</taxon>
        <taxon>Eubacteriales</taxon>
        <taxon>Oscillospiraceae</taxon>
        <taxon>Ructibacterium</taxon>
    </lineage>
</organism>
<sequence>MYDVLAEVYDQLQDVDYEAFADYYEAIFQKFNCQPSLVLDLGCGTGNMTLAMARRGYEMIGLDCSVEMLEIAAQKARDQQKEILFLNQDMTTFELYGTVGAMICALDGVNYLTGDGQLEEMLQRLHCFLDPGGLLIFDVNTPYKFQKVLDGQTFLYDQDDIYCVWNNEYDAEEQICYFDLNIFLRDADGMYIRRDEFQEERAYSALELQECIERCGLECAGIFDHLSFLPPKTESERLFFVVRRPLSAAGGYADEKIF</sequence>
<accession>A0A9D5LZC1</accession>
<gene>
    <name evidence="3" type="ORF">INF28_10215</name>
</gene>
<dbReference type="Pfam" id="PF13649">
    <property type="entry name" value="Methyltransf_25"/>
    <property type="match status" value="1"/>
</dbReference>
<evidence type="ECO:0000256" key="1">
    <source>
        <dbReference type="ARBA" id="ARBA00022679"/>
    </source>
</evidence>
<evidence type="ECO:0000313" key="4">
    <source>
        <dbReference type="Proteomes" id="UP000806542"/>
    </source>
</evidence>
<dbReference type="Gene3D" id="2.20.25.110">
    <property type="entry name" value="S-adenosyl-L-methionine-dependent methyltransferases"/>
    <property type="match status" value="1"/>
</dbReference>
<dbReference type="EMBL" id="JADCKB010000024">
    <property type="protein sequence ID" value="MBE5040833.1"/>
    <property type="molecule type" value="Genomic_DNA"/>
</dbReference>
<proteinExistence type="predicted"/>
<keyword evidence="4" id="KW-1185">Reference proteome</keyword>
<dbReference type="GO" id="GO:0008168">
    <property type="term" value="F:methyltransferase activity"/>
    <property type="evidence" value="ECO:0007669"/>
    <property type="project" value="UniProtKB-KW"/>
</dbReference>
<dbReference type="SUPFAM" id="SSF53335">
    <property type="entry name" value="S-adenosyl-L-methionine-dependent methyltransferases"/>
    <property type="match status" value="1"/>
</dbReference>
<feature type="domain" description="Methyltransferase" evidence="2">
    <location>
        <begin position="38"/>
        <end position="133"/>
    </location>
</feature>
<keyword evidence="1" id="KW-0808">Transferase</keyword>
<dbReference type="InterPro" id="IPR041698">
    <property type="entry name" value="Methyltransf_25"/>
</dbReference>
<dbReference type="AlphaFoldDB" id="A0A9D5LZC1"/>
<reference evidence="3" key="1">
    <citation type="submission" date="2020-10" db="EMBL/GenBank/DDBJ databases">
        <title>ChiBAC.</title>
        <authorList>
            <person name="Zenner C."/>
            <person name="Hitch T.C.A."/>
            <person name="Clavel T."/>
        </authorList>
    </citation>
    <scope>NUCLEOTIDE SEQUENCE</scope>
    <source>
        <strain evidence="3">DSM 107454</strain>
    </source>
</reference>
<dbReference type="CDD" id="cd02440">
    <property type="entry name" value="AdoMet_MTases"/>
    <property type="match status" value="1"/>
</dbReference>
<dbReference type="Proteomes" id="UP000806542">
    <property type="component" value="Unassembled WGS sequence"/>
</dbReference>
<evidence type="ECO:0000259" key="2">
    <source>
        <dbReference type="Pfam" id="PF13649"/>
    </source>
</evidence>
<dbReference type="GO" id="GO:0032259">
    <property type="term" value="P:methylation"/>
    <property type="evidence" value="ECO:0007669"/>
    <property type="project" value="UniProtKB-KW"/>
</dbReference>
<comment type="caution">
    <text evidence="3">The sequence shown here is derived from an EMBL/GenBank/DDBJ whole genome shotgun (WGS) entry which is preliminary data.</text>
</comment>
<keyword evidence="3" id="KW-0489">Methyltransferase</keyword>
<dbReference type="InterPro" id="IPR029063">
    <property type="entry name" value="SAM-dependent_MTases_sf"/>
</dbReference>
<protein>
    <submittedName>
        <fullName evidence="3">Class I SAM-dependent methyltransferase</fullName>
    </submittedName>
</protein>
<dbReference type="Gene3D" id="3.40.50.150">
    <property type="entry name" value="Vaccinia Virus protein VP39"/>
    <property type="match status" value="1"/>
</dbReference>
<name>A0A9D5LZC1_9FIRM</name>
<dbReference type="PANTHER" id="PTHR43861">
    <property type="entry name" value="TRANS-ACONITATE 2-METHYLTRANSFERASE-RELATED"/>
    <property type="match status" value="1"/>
</dbReference>